<dbReference type="EMBL" id="KU521356">
    <property type="protein sequence ID" value="ANM45118.1"/>
    <property type="molecule type" value="Genomic_DNA"/>
</dbReference>
<dbReference type="Proteomes" id="UP000224336">
    <property type="component" value="Segment"/>
</dbReference>
<accession>A0A192Y5X3</accession>
<evidence type="ECO:0000313" key="2">
    <source>
        <dbReference type="Proteomes" id="UP000224336"/>
    </source>
</evidence>
<sequence length="115" mass="13294">MDHLTPTQSAVYFTFISPEFIKLTLVESFVTIHKKHPEVKHCVKKKISANETQFIFIFKDGTDNLIITRKTEPCPELDSPVGDSIKLSGEELKNILAKYDRPKDGNYFKHWTDRP</sequence>
<gene>
    <name evidence="1" type="ORF">KTN4_360</name>
</gene>
<name>A0A192Y5X3_9CAUD</name>
<proteinExistence type="predicted"/>
<evidence type="ECO:0000313" key="1">
    <source>
        <dbReference type="EMBL" id="ANM45118.1"/>
    </source>
</evidence>
<organism evidence="1 2">
    <name type="scientific">Pseudomonas phage KTN4</name>
    <dbReference type="NCBI Taxonomy" id="1862701"/>
    <lineage>
        <taxon>Viruses</taxon>
        <taxon>Duplodnaviria</taxon>
        <taxon>Heunggongvirae</taxon>
        <taxon>Uroviricota</taxon>
        <taxon>Caudoviricetes</taxon>
        <taxon>Chimalliviridae</taxon>
        <taxon>Phikzvirus</taxon>
        <taxon>Phikzvirus phiKZ</taxon>
    </lineage>
</organism>
<reference evidence="1 2" key="1">
    <citation type="journal article" date="2016" name="Sci. Rep.">
        <title>A proposed integrated approach for the preclinical evaluation of phage therapy in Pseudomonas infections.</title>
        <authorList>
            <person name="Danis-Wlodarczyk K."/>
            <person name="Vandenheuvel D."/>
            <person name="Jang H.B."/>
            <person name="Briers Y."/>
            <person name="Olszak T."/>
            <person name="Arabski M."/>
            <person name="Wasik S."/>
            <person name="Drabik M."/>
            <person name="Higgins G."/>
            <person name="Tyrrell J."/>
            <person name="Harvey B.J."/>
            <person name="Noben J.P."/>
            <person name="Lavigne R."/>
            <person name="Drulis-Kawa Z."/>
        </authorList>
    </citation>
    <scope>NUCLEOTIDE SEQUENCE [LARGE SCALE GENOMIC DNA]</scope>
</reference>
<protein>
    <submittedName>
        <fullName evidence="1">Uncharacterized protein</fullName>
    </submittedName>
</protein>